<evidence type="ECO:0000256" key="8">
    <source>
        <dbReference type="SAM" id="Phobius"/>
    </source>
</evidence>
<gene>
    <name evidence="11" type="primary">LOC101848287</name>
</gene>
<dbReference type="Gene3D" id="1.20.1530.20">
    <property type="match status" value="1"/>
</dbReference>
<accession>A0ABM0JLR6</accession>
<dbReference type="PANTHER" id="PTHR10361">
    <property type="entry name" value="SODIUM-BILE ACID COTRANSPORTER"/>
    <property type="match status" value="1"/>
</dbReference>
<evidence type="ECO:0000256" key="2">
    <source>
        <dbReference type="ARBA" id="ARBA00006528"/>
    </source>
</evidence>
<evidence type="ECO:0000256" key="7">
    <source>
        <dbReference type="SAM" id="MobiDB-lite"/>
    </source>
</evidence>
<evidence type="ECO:0000256" key="5">
    <source>
        <dbReference type="ARBA" id="ARBA00022989"/>
    </source>
</evidence>
<evidence type="ECO:0000256" key="6">
    <source>
        <dbReference type="ARBA" id="ARBA00023136"/>
    </source>
</evidence>
<evidence type="ECO:0000313" key="10">
    <source>
        <dbReference type="Proteomes" id="UP000694888"/>
    </source>
</evidence>
<dbReference type="InterPro" id="IPR038770">
    <property type="entry name" value="Na+/solute_symporter_sf"/>
</dbReference>
<feature type="signal peptide" evidence="9">
    <location>
        <begin position="1"/>
        <end position="24"/>
    </location>
</feature>
<feature type="region of interest" description="Disordered" evidence="7">
    <location>
        <begin position="565"/>
        <end position="591"/>
    </location>
</feature>
<feature type="transmembrane region" description="Helical" evidence="8">
    <location>
        <begin position="240"/>
        <end position="260"/>
    </location>
</feature>
<keyword evidence="4" id="KW-0769">Symport</keyword>
<feature type="transmembrane region" description="Helical" evidence="8">
    <location>
        <begin position="500"/>
        <end position="521"/>
    </location>
</feature>
<dbReference type="InterPro" id="IPR002657">
    <property type="entry name" value="BilAc:Na_symport/Acr3"/>
</dbReference>
<proteinExistence type="inferred from homology"/>
<comment type="similarity">
    <text evidence="2">Belongs to the bile acid:sodium symporter (BASS) (TC 2.A.28) family.</text>
</comment>
<dbReference type="RefSeq" id="XP_005096657.2">
    <property type="nucleotide sequence ID" value="XM_005096600.3"/>
</dbReference>
<feature type="transmembrane region" description="Helical" evidence="8">
    <location>
        <begin position="436"/>
        <end position="458"/>
    </location>
</feature>
<evidence type="ECO:0000313" key="11">
    <source>
        <dbReference type="RefSeq" id="XP_005096657.2"/>
    </source>
</evidence>
<protein>
    <submittedName>
        <fullName evidence="11">Uncharacterized protein LOC101848287</fullName>
    </submittedName>
</protein>
<keyword evidence="5 8" id="KW-1133">Transmembrane helix</keyword>
<evidence type="ECO:0000256" key="4">
    <source>
        <dbReference type="ARBA" id="ARBA00022847"/>
    </source>
</evidence>
<feature type="transmembrane region" description="Helical" evidence="8">
    <location>
        <begin position="470"/>
        <end position="488"/>
    </location>
</feature>
<dbReference type="Pfam" id="PF01758">
    <property type="entry name" value="SBF"/>
    <property type="match status" value="1"/>
</dbReference>
<evidence type="ECO:0000256" key="3">
    <source>
        <dbReference type="ARBA" id="ARBA00022692"/>
    </source>
</evidence>
<name>A0ABM0JLR6_APLCA</name>
<evidence type="ECO:0000256" key="1">
    <source>
        <dbReference type="ARBA" id="ARBA00004141"/>
    </source>
</evidence>
<reference evidence="11" key="1">
    <citation type="submission" date="2025-08" db="UniProtKB">
        <authorList>
            <consortium name="RefSeq"/>
        </authorList>
    </citation>
    <scope>IDENTIFICATION</scope>
</reference>
<dbReference type="InterPro" id="IPR004710">
    <property type="entry name" value="Bilac:Na_transpt"/>
</dbReference>
<organism evidence="10 11">
    <name type="scientific">Aplysia californica</name>
    <name type="common">California sea hare</name>
    <dbReference type="NCBI Taxonomy" id="6500"/>
    <lineage>
        <taxon>Eukaryota</taxon>
        <taxon>Metazoa</taxon>
        <taxon>Spiralia</taxon>
        <taxon>Lophotrochozoa</taxon>
        <taxon>Mollusca</taxon>
        <taxon>Gastropoda</taxon>
        <taxon>Heterobranchia</taxon>
        <taxon>Euthyneura</taxon>
        <taxon>Tectipleura</taxon>
        <taxon>Aplysiida</taxon>
        <taxon>Aplysioidea</taxon>
        <taxon>Aplysiidae</taxon>
        <taxon>Aplysia</taxon>
    </lineage>
</organism>
<feature type="transmembrane region" description="Helical" evidence="8">
    <location>
        <begin position="272"/>
        <end position="294"/>
    </location>
</feature>
<keyword evidence="9" id="KW-0732">Signal</keyword>
<sequence length="634" mass="68789">MLSLQKVLFHTCWLLFCVFGLANSAQDASSTNLGFSSLNSNSSSEPGEGPPLVLSVVSNMGRPHVLLFTLEVNVEFKATYSVFCSSPEDVYIVQAKSAKPSIAEFLGNTMFNVSCELSRAYFENSPDVAEKMINSTLEASETENNEPVNFPEQVSYNTSTSVATITGTAIFKLKTNNIGRTFVMFFAFRKDGPIFQNSTRSPKKMEAQNTGNVASPSLPPNVVGKGVIIVMQLPRAIDKIFRTLLYIVIVTATIGMGMNVEIDIVKTVMKKPVAPIIGMFCQYICMPLIAYTVAKTIPQDNAAVSLGIFACGVVPGGGASNFLTYLLNGDVSLSVTMTGLSSIASLGMIPLWMLTLGETFEDENISLHIPFINIAETLSLVLLPLFVGLLLKIKCPRITAVVVKILKPALFIVVAFVLSVGIYANMHIFKMIKPMVVIAACALPYVGFLLGAVSALIFRQSWARVKTIAIETGIQNMAIAFIMLYLAIPPPDNQLASVAPAASSIMTQIPPLITVIIYTIYNRYKNKNKPPSDGDDKADDDCTICENGVEKNDVKSEINGVKSEKNGVMKVKDNDKAKEEGKGSSSSMAQTFLEKLMGREHVKSPADEALNQEIVVKTPEEEKLMKKNVDSSSV</sequence>
<feature type="transmembrane region" description="Helical" evidence="8">
    <location>
        <begin position="374"/>
        <end position="393"/>
    </location>
</feature>
<dbReference type="PANTHER" id="PTHR10361:SF28">
    <property type="entry name" value="P3 PROTEIN-RELATED"/>
    <property type="match status" value="1"/>
</dbReference>
<keyword evidence="3 8" id="KW-0812">Transmembrane</keyword>
<feature type="transmembrane region" description="Helical" evidence="8">
    <location>
        <begin position="306"/>
        <end position="326"/>
    </location>
</feature>
<keyword evidence="6 8" id="KW-0472">Membrane</keyword>
<feature type="transmembrane region" description="Helical" evidence="8">
    <location>
        <begin position="333"/>
        <end position="354"/>
    </location>
</feature>
<keyword evidence="10" id="KW-1185">Reference proteome</keyword>
<dbReference type="GeneID" id="101848287"/>
<comment type="subcellular location">
    <subcellularLocation>
        <location evidence="1">Membrane</location>
        <topology evidence="1">Multi-pass membrane protein</topology>
    </subcellularLocation>
</comment>
<feature type="transmembrane region" description="Helical" evidence="8">
    <location>
        <begin position="405"/>
        <end position="424"/>
    </location>
</feature>
<dbReference type="Proteomes" id="UP000694888">
    <property type="component" value="Unplaced"/>
</dbReference>
<keyword evidence="4" id="KW-0813">Transport</keyword>
<feature type="compositionally biased region" description="Basic and acidic residues" evidence="7">
    <location>
        <begin position="565"/>
        <end position="582"/>
    </location>
</feature>
<evidence type="ECO:0000256" key="9">
    <source>
        <dbReference type="SAM" id="SignalP"/>
    </source>
</evidence>
<feature type="chain" id="PRO_5045667827" evidence="9">
    <location>
        <begin position="25"/>
        <end position="634"/>
    </location>
</feature>